<name>A0A9X1CF54_9BACI</name>
<dbReference type="InterPro" id="IPR010523">
    <property type="entry name" value="XylR_N"/>
</dbReference>
<dbReference type="InterPro" id="IPR024096">
    <property type="entry name" value="NO_sig/Golgi_transp_ligand-bd"/>
</dbReference>
<dbReference type="InterPro" id="IPR004096">
    <property type="entry name" value="V4R"/>
</dbReference>
<dbReference type="SMART" id="SM00989">
    <property type="entry name" value="V4R"/>
    <property type="match status" value="1"/>
</dbReference>
<accession>A0A9X1CF54</accession>
<keyword evidence="5" id="KW-1185">Reference proteome</keyword>
<dbReference type="InterPro" id="IPR041522">
    <property type="entry name" value="CdaR_GGDEF"/>
</dbReference>
<dbReference type="Pfam" id="PF17853">
    <property type="entry name" value="GGDEF_2"/>
    <property type="match status" value="1"/>
</dbReference>
<evidence type="ECO:0000313" key="4">
    <source>
        <dbReference type="EMBL" id="MBP2077530.1"/>
    </source>
</evidence>
<comment type="caution">
    <text evidence="4">The sequence shown here is derived from an EMBL/GenBank/DDBJ whole genome shotgun (WGS) entry which is preliminary data.</text>
</comment>
<sequence>MEVTVHDKSITNEQKNEKRTITSPATSLGILRKQLAAHIGIERIGGFLFQYGWEMGVAGGKKSENSDKTLEELVIEGPLLHIKSGQITGIDHTCDITYNQDGEFSTLFGRGEWIGSYEVEQHLRFIGESDKPICHTLSGYASGFMSTVFDKPLLAKELTCIGAGDEQCKWVIKPQEEWEEDVEHDVEILNKTPIVKELEATYDNLVDQKQIVTKLSDFQKQLTKEVVNGQGLQTLANIAFTTIGLPVIIEGLNFEKLSSAGLSDEELKFIKSDTVDQIHYLKKQNEYPQSFREKTFHMNAYQRVVVPVLVQQEVLGYCSFIIHDVKKSNHEEIYLFLDHLSNATALILLKEKVAFESFERMKGNFLDQILDGKMEAAELLNKGRYVEIDFKQPYRLIVLDYKDEHTTLEEEFLYEEHALEATFKYFSKANIQVLAGHRKGKLVILLIESNHINPIIKEFYDYMTDKFKNHRLKIGVSNSQTGIEKAKETYEEAIIALRLAIRKQIVHFKDLGIVGILINSNNIEGIHTIAEQELKELYHMVDNKSDELFETLYFFLMNGGNLKNTSIDLSLSMSGLRHRIQKIEELLDKDLRDPDVANHLLLILKALIVLKKIDLR</sequence>
<dbReference type="PANTHER" id="PTHR33744:SF1">
    <property type="entry name" value="DNA-BINDING TRANSCRIPTIONAL ACTIVATOR ADER"/>
    <property type="match status" value="1"/>
</dbReference>
<reference evidence="4" key="1">
    <citation type="submission" date="2021-03" db="EMBL/GenBank/DDBJ databases">
        <title>Genomic Encyclopedia of Type Strains, Phase IV (KMG-IV): sequencing the most valuable type-strain genomes for metagenomic binning, comparative biology and taxonomic classification.</title>
        <authorList>
            <person name="Goeker M."/>
        </authorList>
    </citation>
    <scope>NUCLEOTIDE SEQUENCE</scope>
    <source>
        <strain evidence="4">DSM 107338</strain>
    </source>
</reference>
<dbReference type="SUPFAM" id="SSF111126">
    <property type="entry name" value="Ligand-binding domain in the NO signalling and Golgi transport"/>
    <property type="match status" value="1"/>
</dbReference>
<dbReference type="Gene3D" id="1.10.10.2840">
    <property type="entry name" value="PucR C-terminal helix-turn-helix domain"/>
    <property type="match status" value="1"/>
</dbReference>
<dbReference type="OrthoDB" id="154713at2"/>
<feature type="domain" description="4-vinyl reductase 4VR" evidence="3">
    <location>
        <begin position="112"/>
        <end position="174"/>
    </location>
</feature>
<evidence type="ECO:0000313" key="5">
    <source>
        <dbReference type="Proteomes" id="UP001138793"/>
    </source>
</evidence>
<dbReference type="PANTHER" id="PTHR33744">
    <property type="entry name" value="CARBOHYDRATE DIACID REGULATOR"/>
    <property type="match status" value="1"/>
</dbReference>
<evidence type="ECO:0000259" key="3">
    <source>
        <dbReference type="SMART" id="SM00989"/>
    </source>
</evidence>
<dbReference type="Pfam" id="PF13556">
    <property type="entry name" value="HTH_30"/>
    <property type="match status" value="1"/>
</dbReference>
<feature type="compositionally biased region" description="Basic and acidic residues" evidence="2">
    <location>
        <begin position="1"/>
        <end position="20"/>
    </location>
</feature>
<evidence type="ECO:0000256" key="2">
    <source>
        <dbReference type="SAM" id="MobiDB-lite"/>
    </source>
</evidence>
<dbReference type="Pfam" id="PF02830">
    <property type="entry name" value="V4R"/>
    <property type="match status" value="1"/>
</dbReference>
<dbReference type="InterPro" id="IPR051448">
    <property type="entry name" value="CdaR-like_regulators"/>
</dbReference>
<proteinExistence type="inferred from homology"/>
<dbReference type="InterPro" id="IPR042070">
    <property type="entry name" value="PucR_C-HTH_sf"/>
</dbReference>
<comment type="similarity">
    <text evidence="1">Belongs to the CdaR family.</text>
</comment>
<dbReference type="InterPro" id="IPR025736">
    <property type="entry name" value="PucR_C-HTH_dom"/>
</dbReference>
<feature type="region of interest" description="Disordered" evidence="2">
    <location>
        <begin position="1"/>
        <end position="21"/>
    </location>
</feature>
<protein>
    <submittedName>
        <fullName evidence="4">Sugar diacid utilization regulator</fullName>
    </submittedName>
</protein>
<dbReference type="RefSeq" id="WP_149475417.1">
    <property type="nucleotide sequence ID" value="NZ_JAGGMB010000004.1"/>
</dbReference>
<gene>
    <name evidence="4" type="ORF">J2Z64_001782</name>
</gene>
<dbReference type="Pfam" id="PF06505">
    <property type="entry name" value="XylR_N"/>
    <property type="match status" value="1"/>
</dbReference>
<organism evidence="4 5">
    <name type="scientific">Oceanobacillus polygoni</name>
    <dbReference type="NCBI Taxonomy" id="1235259"/>
    <lineage>
        <taxon>Bacteria</taxon>
        <taxon>Bacillati</taxon>
        <taxon>Bacillota</taxon>
        <taxon>Bacilli</taxon>
        <taxon>Bacillales</taxon>
        <taxon>Bacillaceae</taxon>
        <taxon>Oceanobacillus</taxon>
    </lineage>
</organism>
<dbReference type="AlphaFoldDB" id="A0A9X1CF54"/>
<dbReference type="Proteomes" id="UP001138793">
    <property type="component" value="Unassembled WGS sequence"/>
</dbReference>
<evidence type="ECO:0000256" key="1">
    <source>
        <dbReference type="ARBA" id="ARBA00006754"/>
    </source>
</evidence>
<dbReference type="EMBL" id="JAGGMB010000004">
    <property type="protein sequence ID" value="MBP2077530.1"/>
    <property type="molecule type" value="Genomic_DNA"/>
</dbReference>
<dbReference type="Gene3D" id="3.30.1380.20">
    <property type="entry name" value="Trafficking protein particle complex subunit 3"/>
    <property type="match status" value="1"/>
</dbReference>